<dbReference type="SMART" id="SM00710">
    <property type="entry name" value="PbH1"/>
    <property type="match status" value="8"/>
</dbReference>
<dbReference type="Proteomes" id="UP000503447">
    <property type="component" value="Chromosome"/>
</dbReference>
<dbReference type="SUPFAM" id="SSF51126">
    <property type="entry name" value="Pectin lyase-like"/>
    <property type="match status" value="2"/>
</dbReference>
<dbReference type="PANTHER" id="PTHR11319">
    <property type="entry name" value="G PROTEIN-COUPLED RECEPTOR-RELATED"/>
    <property type="match status" value="1"/>
</dbReference>
<evidence type="ECO:0000313" key="2">
    <source>
        <dbReference type="Proteomes" id="UP000503447"/>
    </source>
</evidence>
<dbReference type="InterPro" id="IPR013783">
    <property type="entry name" value="Ig-like_fold"/>
</dbReference>
<dbReference type="InterPro" id="IPR011050">
    <property type="entry name" value="Pectin_lyase_fold/virulence"/>
</dbReference>
<name>A0A6M5Z6J5_9BACT</name>
<dbReference type="SUPFAM" id="SSF49313">
    <property type="entry name" value="Cadherin-like"/>
    <property type="match status" value="1"/>
</dbReference>
<dbReference type="RefSeq" id="WP_171475516.1">
    <property type="nucleotide sequence ID" value="NZ_CP053452.2"/>
</dbReference>
<sequence length="914" mass="91061">MWLEQLRRSLGLTSRRPVALRAAKTRTTRSRLGMESLEAREVPAVINVISTLDNNDAVGTAGHAGTAADPFLASSLRSAISYANAHSGGNTINLTVAGDYKITLAGTANETDNLAGEFDIYNTGGDLTIQNTSGGAVAVDANHMNRVFDINPNLTTTGFLVTMQGFTIENGVASDLNNLDGITSSGGGVLVNGHASLTLNNVVVANNTANANGGGVDFGNTVDAPWVFSTTNTTFSNNHAGDAGGGLNADGSGTITIGAGSVFSNNTCVNQGAGIWLNGLQEGTTATFDTANLTVTSALFIGNSAQTQLGGGIGNSGNGAVTVTGSTFENNTAGTTGGAFSDMTGQTAGSSLTVTNSLFLNNYAFMNGGAIASGAPTTTITDTEIKGNSSGASGGGVFAYGTTLTLLSDTLADNTSTNSGGGILLETTGTGQAASSITNTTISGNGAVNTNDANSNGGGIDVGGSSLVLQNSTISGNYAFIGGGIFSDGATGSTFSIQSTIVAGNRVTDNGTDIDNLGTVPITDLGNNLIGVLPAVQNTSEGFPVATDQIGGLGNPVNPLLGALTNNGGPTVGTAGASMTLETQALLSGSTAIDAGSNPATLTTDARGFTRTVGQGTDIGAFEVQPALTLTPSSIPALQFGQGYSQTVTATGGTGTVTLTYTITGTLPPGVTVRLASPTSVTISGTPTGSGFATITVTASDQGNDRVSTSYTLAVTAPPVVHTASVSAAFGPNGEVLEVVGTDGVLTQYDSTGAHKLIGGVRDVSVAFGPRGEVFEVVGTDGVLTQYDSAGAHVLADNVLSANVAFGPNGEVIEVVGTNNVLTQYDSTGMHALLGGVVSVSVAYGPSGAVYTVVGTDGTLSRYDSTGVHVLANNALSASVAIDPNGHQVIDYITTGGLLIQIDGAGQHNLIQVF</sequence>
<dbReference type="AlphaFoldDB" id="A0A6M5Z6J5"/>
<dbReference type="InterPro" id="IPR006626">
    <property type="entry name" value="PbH1"/>
</dbReference>
<dbReference type="Gene3D" id="2.160.20.10">
    <property type="entry name" value="Single-stranded right-handed beta-helix, Pectin lyase-like"/>
    <property type="match status" value="1"/>
</dbReference>
<evidence type="ECO:0000313" key="1">
    <source>
        <dbReference type="EMBL" id="QJX00853.1"/>
    </source>
</evidence>
<reference evidence="2" key="1">
    <citation type="submission" date="2020-05" db="EMBL/GenBank/DDBJ databases">
        <title>Frigoriglobus tundricola gen. nov., sp. nov., a psychrotolerant cellulolytic planctomycete of the family Gemmataceae with two divergent copies of 16S rRNA gene.</title>
        <authorList>
            <person name="Kulichevskaya I.S."/>
            <person name="Ivanova A.A."/>
            <person name="Naumoff D.G."/>
            <person name="Beletsky A.V."/>
            <person name="Rijpstra W.I.C."/>
            <person name="Sinninghe Damste J.S."/>
            <person name="Mardanov A.V."/>
            <person name="Ravin N.V."/>
            <person name="Dedysh S.N."/>
        </authorList>
    </citation>
    <scope>NUCLEOTIDE SEQUENCE [LARGE SCALE GENOMIC DNA]</scope>
    <source>
        <strain evidence="2">PL17</strain>
    </source>
</reference>
<proteinExistence type="predicted"/>
<dbReference type="SUPFAM" id="SSF63829">
    <property type="entry name" value="Calcium-dependent phosphotriesterase"/>
    <property type="match status" value="1"/>
</dbReference>
<dbReference type="PANTHER" id="PTHR11319:SF35">
    <property type="entry name" value="OUTER MEMBRANE PROTEIN PMPC-RELATED"/>
    <property type="match status" value="1"/>
</dbReference>
<dbReference type="InterPro" id="IPR012334">
    <property type="entry name" value="Pectin_lyas_fold"/>
</dbReference>
<dbReference type="GO" id="GO:0016020">
    <property type="term" value="C:membrane"/>
    <property type="evidence" value="ECO:0007669"/>
    <property type="project" value="InterPro"/>
</dbReference>
<dbReference type="InterPro" id="IPR059226">
    <property type="entry name" value="Choice_anch_Q_dom"/>
</dbReference>
<dbReference type="GO" id="GO:0005509">
    <property type="term" value="F:calcium ion binding"/>
    <property type="evidence" value="ECO:0007669"/>
    <property type="project" value="InterPro"/>
</dbReference>
<dbReference type="KEGG" id="ftj:FTUN_8491"/>
<dbReference type="InterPro" id="IPR015919">
    <property type="entry name" value="Cadherin-like_sf"/>
</dbReference>
<evidence type="ECO:0008006" key="3">
    <source>
        <dbReference type="Google" id="ProtNLM"/>
    </source>
</evidence>
<dbReference type="Gene3D" id="2.60.40.10">
    <property type="entry name" value="Immunoglobulins"/>
    <property type="match status" value="1"/>
</dbReference>
<keyword evidence="2" id="KW-1185">Reference proteome</keyword>
<organism evidence="1 2">
    <name type="scientific">Frigoriglobus tundricola</name>
    <dbReference type="NCBI Taxonomy" id="2774151"/>
    <lineage>
        <taxon>Bacteria</taxon>
        <taxon>Pseudomonadati</taxon>
        <taxon>Planctomycetota</taxon>
        <taxon>Planctomycetia</taxon>
        <taxon>Gemmatales</taxon>
        <taxon>Gemmataceae</taxon>
        <taxon>Frigoriglobus</taxon>
    </lineage>
</organism>
<dbReference type="NCBIfam" id="NF041518">
    <property type="entry name" value="choice_anch_Q"/>
    <property type="match status" value="1"/>
</dbReference>
<accession>A0A6M5Z6J5</accession>
<gene>
    <name evidence="1" type="ORF">FTUN_8491</name>
</gene>
<dbReference type="EMBL" id="CP053452">
    <property type="protein sequence ID" value="QJX00853.1"/>
    <property type="molecule type" value="Genomic_DNA"/>
</dbReference>
<protein>
    <recommendedName>
        <fullName evidence="3">Right handed beta helix domain-containing protein</fullName>
    </recommendedName>
</protein>